<evidence type="ECO:0000313" key="4">
    <source>
        <dbReference type="Proteomes" id="UP000640489"/>
    </source>
</evidence>
<keyword evidence="4" id="KW-1185">Reference proteome</keyword>
<keyword evidence="2" id="KW-0472">Membrane</keyword>
<evidence type="ECO:0000256" key="1">
    <source>
        <dbReference type="SAM" id="MobiDB-lite"/>
    </source>
</evidence>
<evidence type="ECO:0000256" key="2">
    <source>
        <dbReference type="SAM" id="Phobius"/>
    </source>
</evidence>
<sequence length="420" mass="44183">MTIDAGTLLPWAAVATAAAFAARIWAGRRHRPYAARAATLVLGAALMSLALLAGALLIRTDAPNPEDPRAIGVLVWRPGQEPGRSSSANLAVSAAVEMSSCDERPEIRLTITPTVEFWSARARALAGGAVVGIAVPDATISDLSASVTTDPLGGLTRPGVTVTDSVPVPLTSVEHRSAGDVTVATVTLDRWGDTNYPVSFRFRADWIVDTTPLGRCYVELPSLVGVPTVLSAAEVAGRARDVGDELPGLQNDVDISSHGRHAGYEPRYQLTRGVTSVQLHGMSLDDGSSLPGPDANLEGRQAWTCTSKVLDSVGFIDALRPGDAPPDLAIARDANTGVYSLSTGRIGEVLGEPSCNTLAAVEESSLGTRRDFALIGIGALFSLGIERLVAAFHSVPHPPKPTNTLTSSPHVRLRRPRRRP</sequence>
<dbReference type="Proteomes" id="UP000640489">
    <property type="component" value="Unassembled WGS sequence"/>
</dbReference>
<accession>A0A930VES8</accession>
<dbReference type="EMBL" id="JADKPN010000014">
    <property type="protein sequence ID" value="MBF4765213.1"/>
    <property type="molecule type" value="Genomic_DNA"/>
</dbReference>
<dbReference type="RefSeq" id="WP_194708406.1">
    <property type="nucleotide sequence ID" value="NZ_JADKPN010000014.1"/>
</dbReference>
<comment type="caution">
    <text evidence="3">The sequence shown here is derived from an EMBL/GenBank/DDBJ whole genome shotgun (WGS) entry which is preliminary data.</text>
</comment>
<gene>
    <name evidence="3" type="ORF">ISU07_18940</name>
</gene>
<feature type="transmembrane region" description="Helical" evidence="2">
    <location>
        <begin position="6"/>
        <end position="25"/>
    </location>
</feature>
<organism evidence="3 4">
    <name type="scientific">Nocardioides islandensis</name>
    <dbReference type="NCBI Taxonomy" id="433663"/>
    <lineage>
        <taxon>Bacteria</taxon>
        <taxon>Bacillati</taxon>
        <taxon>Actinomycetota</taxon>
        <taxon>Actinomycetes</taxon>
        <taxon>Propionibacteriales</taxon>
        <taxon>Nocardioidaceae</taxon>
        <taxon>Nocardioides</taxon>
    </lineage>
</organism>
<proteinExistence type="predicted"/>
<keyword evidence="2" id="KW-0812">Transmembrane</keyword>
<keyword evidence="2" id="KW-1133">Transmembrane helix</keyword>
<evidence type="ECO:0000313" key="3">
    <source>
        <dbReference type="EMBL" id="MBF4765213.1"/>
    </source>
</evidence>
<feature type="transmembrane region" description="Helical" evidence="2">
    <location>
        <begin position="37"/>
        <end position="58"/>
    </location>
</feature>
<name>A0A930VES8_9ACTN</name>
<feature type="region of interest" description="Disordered" evidence="1">
    <location>
        <begin position="396"/>
        <end position="420"/>
    </location>
</feature>
<dbReference type="AlphaFoldDB" id="A0A930VES8"/>
<feature type="compositionally biased region" description="Basic residues" evidence="1">
    <location>
        <begin position="411"/>
        <end position="420"/>
    </location>
</feature>
<reference evidence="3" key="1">
    <citation type="submission" date="2020-11" db="EMBL/GenBank/DDBJ databases">
        <title>Nocardioides sp. nov., isolated from Soil of Cynanchum wilfordii Hemsley rhizosphere.</title>
        <authorList>
            <person name="Lee J.-S."/>
            <person name="Suh M.K."/>
            <person name="Kim J.-S."/>
        </authorList>
    </citation>
    <scope>NUCLEOTIDE SEQUENCE</scope>
    <source>
        <strain evidence="3">KCTC 19275</strain>
    </source>
</reference>
<protein>
    <submittedName>
        <fullName evidence="3">Uncharacterized protein</fullName>
    </submittedName>
</protein>